<evidence type="ECO:0000313" key="1">
    <source>
        <dbReference type="EMBL" id="MCI91371.1"/>
    </source>
</evidence>
<name>A0A392VWL2_9FABA</name>
<protein>
    <submittedName>
        <fullName evidence="1">Uncharacterized protein</fullName>
    </submittedName>
</protein>
<dbReference type="AlphaFoldDB" id="A0A392VWL2"/>
<feature type="non-terminal residue" evidence="1">
    <location>
        <position position="1"/>
    </location>
</feature>
<keyword evidence="2" id="KW-1185">Reference proteome</keyword>
<reference evidence="1 2" key="1">
    <citation type="journal article" date="2018" name="Front. Plant Sci.">
        <title>Red Clover (Trifolium pratense) and Zigzag Clover (T. medium) - A Picture of Genomic Similarities and Differences.</title>
        <authorList>
            <person name="Dluhosova J."/>
            <person name="Istvanek J."/>
            <person name="Nedelnik J."/>
            <person name="Repkova J."/>
        </authorList>
    </citation>
    <scope>NUCLEOTIDE SEQUENCE [LARGE SCALE GENOMIC DNA]</scope>
    <source>
        <strain evidence="2">cv. 10/8</strain>
        <tissue evidence="1">Leaf</tissue>
    </source>
</reference>
<evidence type="ECO:0000313" key="2">
    <source>
        <dbReference type="Proteomes" id="UP000265520"/>
    </source>
</evidence>
<dbReference type="Proteomes" id="UP000265520">
    <property type="component" value="Unassembled WGS sequence"/>
</dbReference>
<sequence length="41" mass="4614">RRVSEAGGELAFDERERGVRIVEGTSRDVHDVCIIETRGRS</sequence>
<organism evidence="1 2">
    <name type="scientific">Trifolium medium</name>
    <dbReference type="NCBI Taxonomy" id="97028"/>
    <lineage>
        <taxon>Eukaryota</taxon>
        <taxon>Viridiplantae</taxon>
        <taxon>Streptophyta</taxon>
        <taxon>Embryophyta</taxon>
        <taxon>Tracheophyta</taxon>
        <taxon>Spermatophyta</taxon>
        <taxon>Magnoliopsida</taxon>
        <taxon>eudicotyledons</taxon>
        <taxon>Gunneridae</taxon>
        <taxon>Pentapetalae</taxon>
        <taxon>rosids</taxon>
        <taxon>fabids</taxon>
        <taxon>Fabales</taxon>
        <taxon>Fabaceae</taxon>
        <taxon>Papilionoideae</taxon>
        <taxon>50 kb inversion clade</taxon>
        <taxon>NPAAA clade</taxon>
        <taxon>Hologalegina</taxon>
        <taxon>IRL clade</taxon>
        <taxon>Trifolieae</taxon>
        <taxon>Trifolium</taxon>
    </lineage>
</organism>
<comment type="caution">
    <text evidence="1">The sequence shown here is derived from an EMBL/GenBank/DDBJ whole genome shotgun (WGS) entry which is preliminary data.</text>
</comment>
<accession>A0A392VWL2</accession>
<dbReference type="EMBL" id="LXQA011270119">
    <property type="protein sequence ID" value="MCI91371.1"/>
    <property type="molecule type" value="Genomic_DNA"/>
</dbReference>
<proteinExistence type="predicted"/>